<comment type="similarity">
    <text evidence="3">Belongs to the DNA gyrase inhibitor YacG family.</text>
</comment>
<evidence type="ECO:0000256" key="3">
    <source>
        <dbReference type="HAMAP-Rule" id="MF_00649"/>
    </source>
</evidence>
<evidence type="ECO:0000256" key="4">
    <source>
        <dbReference type="SAM" id="MobiDB-lite"/>
    </source>
</evidence>
<dbReference type="PANTHER" id="PTHR36150:SF1">
    <property type="entry name" value="DNA GYRASE INHIBITOR YACG"/>
    <property type="match status" value="1"/>
</dbReference>
<dbReference type="GO" id="GO:0008657">
    <property type="term" value="F:DNA topoisomerase type II (double strand cut, ATP-hydrolyzing) inhibitor activity"/>
    <property type="evidence" value="ECO:0007669"/>
    <property type="project" value="UniProtKB-UniRule"/>
</dbReference>
<comment type="subunit">
    <text evidence="3">Interacts with GyrB.</text>
</comment>
<feature type="region of interest" description="Disordered" evidence="4">
    <location>
        <begin position="36"/>
        <end position="55"/>
    </location>
</feature>
<dbReference type="AlphaFoldDB" id="A0A2K9MG81"/>
<keyword evidence="6" id="KW-1185">Reference proteome</keyword>
<comment type="function">
    <text evidence="3">Inhibits all the catalytic activities of DNA gyrase by preventing its interaction with DNA. Acts by binding directly to the C-terminal domain of GyrB, which probably disrupts DNA binding by the gyrase.</text>
</comment>
<proteinExistence type="inferred from homology"/>
<comment type="cofactor">
    <cofactor evidence="3">
        <name>Zn(2+)</name>
        <dbReference type="ChEBI" id="CHEBI:29105"/>
    </cofactor>
    <text evidence="3">Binds 1 zinc ion.</text>
</comment>
<keyword evidence="2 3" id="KW-0862">Zinc</keyword>
<protein>
    <recommendedName>
        <fullName evidence="3">DNA gyrase inhibitor YacG</fullName>
    </recommendedName>
</protein>
<accession>A0A2K9MG81</accession>
<dbReference type="InterPro" id="IPR013088">
    <property type="entry name" value="Znf_NHR/GATA"/>
</dbReference>
<dbReference type="Pfam" id="PF03884">
    <property type="entry name" value="YacG"/>
    <property type="match status" value="1"/>
</dbReference>
<evidence type="ECO:0000256" key="2">
    <source>
        <dbReference type="ARBA" id="ARBA00022833"/>
    </source>
</evidence>
<evidence type="ECO:0000256" key="1">
    <source>
        <dbReference type="ARBA" id="ARBA00022723"/>
    </source>
</evidence>
<dbReference type="HAMAP" id="MF_00649">
    <property type="entry name" value="DNA_gyrase_inhibitor_YacG"/>
    <property type="match status" value="1"/>
</dbReference>
<feature type="binding site" evidence="3">
    <location>
        <position position="4"/>
    </location>
    <ligand>
        <name>Zn(2+)</name>
        <dbReference type="ChEBI" id="CHEBI:29105"/>
    </ligand>
</feature>
<name>A0A2K9MG81_9RHOB</name>
<feature type="binding site" evidence="3">
    <location>
        <position position="7"/>
    </location>
    <ligand>
        <name>Zn(2+)</name>
        <dbReference type="ChEBI" id="CHEBI:29105"/>
    </ligand>
</feature>
<dbReference type="GO" id="GO:0006355">
    <property type="term" value="P:regulation of DNA-templated transcription"/>
    <property type="evidence" value="ECO:0007669"/>
    <property type="project" value="InterPro"/>
</dbReference>
<dbReference type="Proteomes" id="UP000234882">
    <property type="component" value="Chromosome"/>
</dbReference>
<dbReference type="InterPro" id="IPR005584">
    <property type="entry name" value="DNA_gyrase_inhibitor_YacG"/>
</dbReference>
<dbReference type="SUPFAM" id="SSF57716">
    <property type="entry name" value="Glucocorticoid receptor-like (DNA-binding domain)"/>
    <property type="match status" value="1"/>
</dbReference>
<dbReference type="RefSeq" id="WP_101499994.1">
    <property type="nucleotide sequence ID" value="NZ_CP025583.1"/>
</dbReference>
<dbReference type="PANTHER" id="PTHR36150">
    <property type="entry name" value="DNA GYRASE INHIBITOR YACG"/>
    <property type="match status" value="1"/>
</dbReference>
<reference evidence="6" key="1">
    <citation type="submission" date="2017-12" db="EMBL/GenBank/DDBJ databases">
        <title>Genomic analysis of Paracoccus sp. CBA4604.</title>
        <authorList>
            <person name="Roh S.W."/>
            <person name="Kim J.Y."/>
            <person name="Kim J.S."/>
        </authorList>
    </citation>
    <scope>NUCLEOTIDE SEQUENCE [LARGE SCALE GENOMIC DNA]</scope>
    <source>
        <strain evidence="6">CBA4604</strain>
    </source>
</reference>
<dbReference type="EMBL" id="CP025583">
    <property type="protein sequence ID" value="AUM74648.1"/>
    <property type="molecule type" value="Genomic_DNA"/>
</dbReference>
<gene>
    <name evidence="3" type="primary">yacG</name>
    <name evidence="5" type="ORF">CYR75_10485</name>
</gene>
<feature type="binding site" evidence="3">
    <location>
        <position position="23"/>
    </location>
    <ligand>
        <name>Zn(2+)</name>
        <dbReference type="ChEBI" id="CHEBI:29105"/>
    </ligand>
</feature>
<feature type="compositionally biased region" description="Acidic residues" evidence="4">
    <location>
        <begin position="43"/>
        <end position="55"/>
    </location>
</feature>
<evidence type="ECO:0000313" key="5">
    <source>
        <dbReference type="EMBL" id="AUM74648.1"/>
    </source>
</evidence>
<dbReference type="Gene3D" id="3.30.50.10">
    <property type="entry name" value="Erythroid Transcription Factor GATA-1, subunit A"/>
    <property type="match status" value="1"/>
</dbReference>
<evidence type="ECO:0000313" key="6">
    <source>
        <dbReference type="Proteomes" id="UP000234882"/>
    </source>
</evidence>
<keyword evidence="1 3" id="KW-0479">Metal-binding</keyword>
<dbReference type="OrthoDB" id="9809663at2"/>
<feature type="binding site" evidence="3">
    <location>
        <position position="19"/>
    </location>
    <ligand>
        <name>Zn(2+)</name>
        <dbReference type="ChEBI" id="CHEBI:29105"/>
    </ligand>
</feature>
<sequence length="55" mass="6251">MTRCPICKKPSDEAYRPFCSKRCADVDLAHWLRGDYAIPGEPVDPDAEDAPEREE</sequence>
<dbReference type="GO" id="GO:0008270">
    <property type="term" value="F:zinc ion binding"/>
    <property type="evidence" value="ECO:0007669"/>
    <property type="project" value="UniProtKB-UniRule"/>
</dbReference>
<organism evidence="5 6">
    <name type="scientific">Paracoccus jeotgali</name>
    <dbReference type="NCBI Taxonomy" id="2065379"/>
    <lineage>
        <taxon>Bacteria</taxon>
        <taxon>Pseudomonadati</taxon>
        <taxon>Pseudomonadota</taxon>
        <taxon>Alphaproteobacteria</taxon>
        <taxon>Rhodobacterales</taxon>
        <taxon>Paracoccaceae</taxon>
        <taxon>Paracoccus</taxon>
    </lineage>
</organism>
<dbReference type="KEGG" id="paru:CYR75_10485"/>